<evidence type="ECO:0000313" key="4">
    <source>
        <dbReference type="Proteomes" id="UP000182649"/>
    </source>
</evidence>
<dbReference type="GO" id="GO:0003677">
    <property type="term" value="F:DNA binding"/>
    <property type="evidence" value="ECO:0007669"/>
    <property type="project" value="UniProtKB-KW"/>
</dbReference>
<dbReference type="InterPro" id="IPR021104">
    <property type="entry name" value="KfrA_DNA-bd_N"/>
</dbReference>
<name>A0A1I7HX69_9PROT</name>
<gene>
    <name evidence="3" type="ORF">SAMN05216417_11268</name>
</gene>
<dbReference type="AlphaFoldDB" id="A0A1I7HX69"/>
<evidence type="ECO:0000259" key="2">
    <source>
        <dbReference type="Pfam" id="PF11740"/>
    </source>
</evidence>
<keyword evidence="1" id="KW-0175">Coiled coil</keyword>
<dbReference type="Gene3D" id="1.10.287.1490">
    <property type="match status" value="1"/>
</dbReference>
<dbReference type="Proteomes" id="UP000182649">
    <property type="component" value="Unassembled WGS sequence"/>
</dbReference>
<accession>A0A1I7HX69</accession>
<feature type="coiled-coil region" evidence="1">
    <location>
        <begin position="106"/>
        <end position="140"/>
    </location>
</feature>
<reference evidence="3 4" key="1">
    <citation type="submission" date="2016-10" db="EMBL/GenBank/DDBJ databases">
        <authorList>
            <person name="de Groot N.N."/>
        </authorList>
    </citation>
    <scope>NUCLEOTIDE SEQUENCE [LARGE SCALE GENOMIC DNA]</scope>
    <source>
        <strain evidence="3 4">Nl14</strain>
    </source>
</reference>
<dbReference type="OrthoDB" id="7015148at2"/>
<dbReference type="EMBL" id="FPBZ01000012">
    <property type="protein sequence ID" value="SFU65221.1"/>
    <property type="molecule type" value="Genomic_DNA"/>
</dbReference>
<proteinExistence type="predicted"/>
<sequence>MARAGILYSHVAQAAAQLVGAGKNPTVDSVREALGGTGSKSTIAPFLKRWKAEQQDTMAAVESGLPASLLQAVTGLYEHMQAELTCKLDQAKQQHAEELHAAGEREQQFNDELQAALKTKANLSEDLAQTRRALAQLQEAHHAQSLSLATAQAENAGFQQRLADRASEVTTLDHQLTQTRAQFEHYQEATAARRAEERQAYEQRIARLEQDLDSANRQTAVQQTTIGQQEMRIANFTAECDRQDQVLQATQEELTAVRSARDRLTDQVRDLMTVKDDLVARLTAVQQQLSDQVRDLMTAKDDLLARLTAVQQQLSDMRAALAVQEQASSMLTDQVRRAEERADHLAQEKHTWLQDRGALEQRLLSAEQKLAALTGSAATA</sequence>
<protein>
    <submittedName>
        <fullName evidence="3">Replication region DNA-binding N-term</fullName>
    </submittedName>
</protein>
<keyword evidence="3" id="KW-0238">DNA-binding</keyword>
<evidence type="ECO:0000313" key="3">
    <source>
        <dbReference type="EMBL" id="SFU65221.1"/>
    </source>
</evidence>
<evidence type="ECO:0000256" key="1">
    <source>
        <dbReference type="SAM" id="Coils"/>
    </source>
</evidence>
<feature type="domain" description="KfrA N-terminal DNA-binding" evidence="2">
    <location>
        <begin position="8"/>
        <end position="116"/>
    </location>
</feature>
<feature type="coiled-coil region" evidence="1">
    <location>
        <begin position="300"/>
        <end position="355"/>
    </location>
</feature>
<organism evidence="3 4">
    <name type="scientific">Nitrosospira multiformis</name>
    <dbReference type="NCBI Taxonomy" id="1231"/>
    <lineage>
        <taxon>Bacteria</taxon>
        <taxon>Pseudomonadati</taxon>
        <taxon>Pseudomonadota</taxon>
        <taxon>Betaproteobacteria</taxon>
        <taxon>Nitrosomonadales</taxon>
        <taxon>Nitrosomonadaceae</taxon>
        <taxon>Nitrosospira</taxon>
    </lineage>
</organism>
<dbReference type="Pfam" id="PF11740">
    <property type="entry name" value="KfrA_N"/>
    <property type="match status" value="1"/>
</dbReference>
<feature type="coiled-coil region" evidence="1">
    <location>
        <begin position="191"/>
        <end position="267"/>
    </location>
</feature>
<dbReference type="RefSeq" id="WP_074975242.1">
    <property type="nucleotide sequence ID" value="NZ_FPBZ01000012.1"/>
</dbReference>